<protein>
    <submittedName>
        <fullName evidence="2">Uncharacterized protein</fullName>
    </submittedName>
</protein>
<evidence type="ECO:0000313" key="2">
    <source>
        <dbReference type="EMBL" id="AKQ08314.1"/>
    </source>
</evidence>
<proteinExistence type="predicted"/>
<feature type="transmembrane region" description="Helical" evidence="1">
    <location>
        <begin position="26"/>
        <end position="47"/>
    </location>
</feature>
<evidence type="ECO:0000313" key="3">
    <source>
        <dbReference type="Proteomes" id="UP000224963"/>
    </source>
</evidence>
<keyword evidence="1" id="KW-0812">Transmembrane</keyword>
<keyword evidence="3" id="KW-1185">Reference proteome</keyword>
<dbReference type="EMBL" id="KT070866">
    <property type="protein sequence ID" value="AKQ08314.1"/>
    <property type="molecule type" value="Genomic_DNA"/>
</dbReference>
<accession>A0A1D6X8F8</accession>
<keyword evidence="1" id="KW-1133">Transmembrane helix</keyword>
<keyword evidence="1" id="KW-0472">Membrane</keyword>
<sequence>MLGAVLFYLLIGLLSSIEIGFDNWLGYLLFTLLWCPIMILGLFALGMEAYEDFKYKRKGDKNEKS</sequence>
<dbReference type="Proteomes" id="UP000224963">
    <property type="component" value="Segment"/>
</dbReference>
<organism evidence="2 3">
    <name type="scientific">Bacillus phage PBC4</name>
    <dbReference type="NCBI Taxonomy" id="1675028"/>
    <lineage>
        <taxon>Viruses</taxon>
        <taxon>Duplodnaviria</taxon>
        <taxon>Heunggongvirae</taxon>
        <taxon>Uroviricota</taxon>
        <taxon>Caudoviricetes</taxon>
        <taxon>Sejongvirinae</taxon>
        <taxon>Yihwangvirus</taxon>
        <taxon>Yihwangvirus PBC4</taxon>
    </lineage>
</organism>
<reference evidence="2 3" key="1">
    <citation type="journal article" date="2016" name="FEMS Microbiol. Lett.">
        <title>Characterization of LysPBC4, a novel Bacillus cereus-specific endolysin of bacteriophage PBC4.</title>
        <authorList>
            <person name="Na H."/>
            <person name="Kong M."/>
            <person name="Ryu S."/>
        </authorList>
    </citation>
    <scope>NUCLEOTIDE SEQUENCE [LARGE SCALE GENOMIC DNA]</scope>
</reference>
<evidence type="ECO:0000256" key="1">
    <source>
        <dbReference type="SAM" id="Phobius"/>
    </source>
</evidence>
<gene>
    <name evidence="2" type="ORF">PBC4_122</name>
</gene>
<name>A0A1D6X8F8_9CAUD</name>